<dbReference type="Gene3D" id="3.10.20.90">
    <property type="entry name" value="Phosphatidylinositol 3-kinase Catalytic Subunit, Chain A, domain 1"/>
    <property type="match status" value="1"/>
</dbReference>
<dbReference type="Proteomes" id="UP000050791">
    <property type="component" value="Unassembled WGS sequence"/>
</dbReference>
<accession>A0AA85BVV1</accession>
<evidence type="ECO:0000313" key="2">
    <source>
        <dbReference type="Proteomes" id="UP000050791"/>
    </source>
</evidence>
<dbReference type="SUPFAM" id="SSF54236">
    <property type="entry name" value="Ubiquitin-like"/>
    <property type="match status" value="1"/>
</dbReference>
<reference evidence="3" key="1">
    <citation type="submission" date="2023-11" db="UniProtKB">
        <authorList>
            <consortium name="WormBaseParasite"/>
        </authorList>
    </citation>
    <scope>IDENTIFICATION</scope>
</reference>
<dbReference type="Pfam" id="PF13881">
    <property type="entry name" value="Rad60-SLD_2"/>
    <property type="match status" value="1"/>
</dbReference>
<evidence type="ECO:0000313" key="3">
    <source>
        <dbReference type="WBParaSite" id="SMTH1_84790.1"/>
    </source>
</evidence>
<name>A0AA85BVV1_9TREM</name>
<dbReference type="AlphaFoldDB" id="A0AA85BVV1"/>
<dbReference type="InterPro" id="IPR039540">
    <property type="entry name" value="UBL3-like_ubiquitin_dom"/>
</dbReference>
<sequence length="93" mass="10840">MAVHLKLLMPDGSFFEHKYDQDTTVEQITSSLFSDWPDSLGRKPDSNHLKLIFQGRFLHGALKLSGVFLHEYVIAYQCIYYIASSLCHVYYFF</sequence>
<feature type="domain" description="UBL3-like ubiquitin" evidence="1">
    <location>
        <begin position="2"/>
        <end position="65"/>
    </location>
</feature>
<protein>
    <recommendedName>
        <fullName evidence="1">UBL3-like ubiquitin domain-containing protein</fullName>
    </recommendedName>
</protein>
<organism evidence="2 3">
    <name type="scientific">Schistosoma mattheei</name>
    <dbReference type="NCBI Taxonomy" id="31246"/>
    <lineage>
        <taxon>Eukaryota</taxon>
        <taxon>Metazoa</taxon>
        <taxon>Spiralia</taxon>
        <taxon>Lophotrochozoa</taxon>
        <taxon>Platyhelminthes</taxon>
        <taxon>Trematoda</taxon>
        <taxon>Digenea</taxon>
        <taxon>Strigeidida</taxon>
        <taxon>Schistosomatoidea</taxon>
        <taxon>Schistosomatidae</taxon>
        <taxon>Schistosoma</taxon>
    </lineage>
</organism>
<dbReference type="WBParaSite" id="SMTH1_84790.1">
    <property type="protein sequence ID" value="SMTH1_84790.1"/>
    <property type="gene ID" value="SMTH1_84790"/>
</dbReference>
<proteinExistence type="predicted"/>
<dbReference type="InterPro" id="IPR029071">
    <property type="entry name" value="Ubiquitin-like_domsf"/>
</dbReference>
<evidence type="ECO:0000259" key="1">
    <source>
        <dbReference type="Pfam" id="PF13881"/>
    </source>
</evidence>